<evidence type="ECO:0000313" key="1">
    <source>
        <dbReference type="EMBL" id="KFB76802.1"/>
    </source>
</evidence>
<dbReference type="EMBL" id="CP058708">
    <property type="protein sequence ID" value="QLH50464.1"/>
    <property type="molecule type" value="Genomic_DNA"/>
</dbReference>
<protein>
    <submittedName>
        <fullName evidence="1">Uncharacterized protein</fullName>
    </submittedName>
</protein>
<evidence type="ECO:0000313" key="4">
    <source>
        <dbReference type="Proteomes" id="UP000509684"/>
    </source>
</evidence>
<accession>A0A080M674</accession>
<dbReference type="AlphaFoldDB" id="A0A080M674"/>
<dbReference type="RefSeq" id="WP_171047274.1">
    <property type="nucleotide sequence ID" value="NZ_JDST02000044.1"/>
</dbReference>
<name>A0A080M674_9PROT</name>
<accession>A0A7D5SF38</accession>
<proteinExistence type="predicted"/>
<reference evidence="2 4" key="2">
    <citation type="journal article" date="2019" name="Microbiome">
        <title>Annotated bacterial chromosomes from frame-shift-corrected long-read metagenomic data.</title>
        <authorList>
            <person name="Arumugam K."/>
            <person name="Bagci C."/>
            <person name="Bessarab I."/>
            <person name="Beier S."/>
            <person name="Buchfink B."/>
            <person name="Gorska A."/>
            <person name="Qiu G."/>
            <person name="Huson D.H."/>
            <person name="Williams R.B.H."/>
        </authorList>
    </citation>
    <scope>NUCLEOTIDE SEQUENCE [LARGE SCALE GENOMIC DNA]</scope>
    <source>
        <strain evidence="2">SSA1</strain>
    </source>
</reference>
<gene>
    <name evidence="1" type="ORF">AW06_002072</name>
    <name evidence="2" type="ORF">HWD57_12215</name>
</gene>
<dbReference type="EMBL" id="JDST02000044">
    <property type="protein sequence ID" value="KFB76802.1"/>
    <property type="molecule type" value="Genomic_DNA"/>
</dbReference>
<dbReference type="Proteomes" id="UP000021315">
    <property type="component" value="Unassembled WGS sequence"/>
</dbReference>
<dbReference type="KEGG" id="acog:HWD57_12215"/>
<keyword evidence="3" id="KW-1185">Reference proteome</keyword>
<reference evidence="1 3" key="1">
    <citation type="submission" date="2014-02" db="EMBL/GenBank/DDBJ databases">
        <title>Expanding our view of genomic diversity in Candidatus Accumulibacter clades.</title>
        <authorList>
            <person name="Skennerton C.T."/>
            <person name="Barr J.J."/>
            <person name="Slater F.R."/>
            <person name="Bond P.L."/>
            <person name="Tyson G.W."/>
        </authorList>
    </citation>
    <scope>NUCLEOTIDE SEQUENCE [LARGE SCALE GENOMIC DNA]</scope>
    <source>
        <strain evidence="3">SK-02</strain>
    </source>
</reference>
<evidence type="ECO:0000313" key="2">
    <source>
        <dbReference type="EMBL" id="QLH50464.1"/>
    </source>
</evidence>
<reference evidence="2" key="3">
    <citation type="submission" date="2020-06" db="EMBL/GenBank/DDBJ databases">
        <authorList>
            <person name="Arumugam K."/>
            <person name="Besarab I."/>
            <person name="Haryono M."/>
            <person name="Bagci C."/>
            <person name="Beier S."/>
            <person name="Buchfink B."/>
            <person name="Gorska A."/>
            <person name="Qiu G."/>
            <person name="Huson D.H."/>
            <person name="Williams R.B."/>
        </authorList>
    </citation>
    <scope>NUCLEOTIDE SEQUENCE</scope>
    <source>
        <strain evidence="2">SSA1</strain>
    </source>
</reference>
<organism evidence="1 3">
    <name type="scientific">Candidatus Accumulibacter cognatus</name>
    <dbReference type="NCBI Taxonomy" id="2954383"/>
    <lineage>
        <taxon>Bacteria</taxon>
        <taxon>Pseudomonadati</taxon>
        <taxon>Pseudomonadota</taxon>
        <taxon>Betaproteobacteria</taxon>
        <taxon>Candidatus Accumulibacter</taxon>
    </lineage>
</organism>
<sequence>MITSPQPTTGPGPTAGAELPGLLLRNVFFNVFFFFLVLMHGLRRLLPPY</sequence>
<evidence type="ECO:0000313" key="3">
    <source>
        <dbReference type="Proteomes" id="UP000021315"/>
    </source>
</evidence>
<dbReference type="Proteomes" id="UP000509684">
    <property type="component" value="Chromosome"/>
</dbReference>